<reference evidence="3 4" key="1">
    <citation type="submission" date="2016-05" db="EMBL/GenBank/DDBJ databases">
        <title>First whole genome sequencing of Entamoeba histolytica HM1:IMSS-clone-6.</title>
        <authorList>
            <person name="Mukherjee Avik.K."/>
            <person name="Izumyama S."/>
            <person name="Nakada-Tsukui K."/>
            <person name="Nozaki T."/>
        </authorList>
    </citation>
    <scope>NUCLEOTIDE SEQUENCE [LARGE SCALE GENOMIC DNA]</scope>
    <source>
        <strain evidence="3 4">HM1:IMSS clone 6</strain>
    </source>
</reference>
<feature type="domain" description="TLDc" evidence="2">
    <location>
        <begin position="68"/>
        <end position="223"/>
    </location>
</feature>
<feature type="coiled-coil region" evidence="1">
    <location>
        <begin position="7"/>
        <end position="55"/>
    </location>
</feature>
<dbReference type="VEuPathDB" id="AmoebaDB:EHI_130740"/>
<protein>
    <recommendedName>
        <fullName evidence="2">TLDc domain-containing protein</fullName>
    </recommendedName>
</protein>
<dbReference type="VEuPathDB" id="AmoebaDB:EHI8A_039790"/>
<name>A0A5K1VE29_ENTHI</name>
<dbReference type="VEuPathDB" id="AmoebaDB:EHI7A_041080"/>
<evidence type="ECO:0000313" key="3">
    <source>
        <dbReference type="EMBL" id="GAT93430.1"/>
    </source>
</evidence>
<organism evidence="3 4">
    <name type="scientific">Entamoeba histolytica</name>
    <dbReference type="NCBI Taxonomy" id="5759"/>
    <lineage>
        <taxon>Eukaryota</taxon>
        <taxon>Amoebozoa</taxon>
        <taxon>Evosea</taxon>
        <taxon>Archamoebae</taxon>
        <taxon>Mastigamoebida</taxon>
        <taxon>Entamoebidae</taxon>
        <taxon>Entamoeba</taxon>
    </lineage>
</organism>
<dbReference type="Proteomes" id="UP000078387">
    <property type="component" value="Unassembled WGS sequence"/>
</dbReference>
<dbReference type="AlphaFoldDB" id="A0A5K1VE29"/>
<accession>A0A5K1VE29</accession>
<dbReference type="Pfam" id="PF07534">
    <property type="entry name" value="TLD"/>
    <property type="match status" value="1"/>
</dbReference>
<dbReference type="EMBL" id="BDEQ01000001">
    <property type="protein sequence ID" value="GAT93430.1"/>
    <property type="molecule type" value="Genomic_DNA"/>
</dbReference>
<evidence type="ECO:0000259" key="2">
    <source>
        <dbReference type="Pfam" id="PF07534"/>
    </source>
</evidence>
<evidence type="ECO:0000256" key="1">
    <source>
        <dbReference type="SAM" id="Coils"/>
    </source>
</evidence>
<proteinExistence type="predicted"/>
<keyword evidence="1" id="KW-0175">Coiled coil</keyword>
<gene>
    <name evidence="3" type="ORF">CL6EHI_130740</name>
</gene>
<dbReference type="VEuPathDB" id="AmoebaDB:KM1_070720"/>
<dbReference type="OMA" id="AHTINHA"/>
<sequence length="244" mass="27846">MPSKTKKEDLTQLVAHLTDRVSALETNLSLISSRLIRLETNQKDMEKTIDKIAKNANKEVTPVIETQPVITKYFYEPYLDILKKWTKKEICQVVYDSINDGLTAHTINHSIEMKSNIMILVKTDKGEIFGSYNTTQVPKSEDSGYGFYINKDMDFFMFSLKGNIKTPTKITKKDKVYSLKVYSNDNDEWVIGTHCGFYVGASRNSFISNKLKMFYDGDITSDSLTGSHFPATFDVSQVIAIQWK</sequence>
<dbReference type="VEuPathDB" id="AmoebaDB:EHI5A_036550"/>
<dbReference type="InterPro" id="IPR006571">
    <property type="entry name" value="TLDc_dom"/>
</dbReference>
<evidence type="ECO:0000313" key="4">
    <source>
        <dbReference type="Proteomes" id="UP000078387"/>
    </source>
</evidence>
<comment type="caution">
    <text evidence="3">The sequence shown here is derived from an EMBL/GenBank/DDBJ whole genome shotgun (WGS) entry which is preliminary data.</text>
</comment>